<evidence type="ECO:0000256" key="2">
    <source>
        <dbReference type="PIRSR" id="PIRSR620023-2"/>
    </source>
</evidence>
<dbReference type="EMBL" id="SJPI01000001">
    <property type="protein sequence ID" value="TWT53716.1"/>
    <property type="molecule type" value="Genomic_DNA"/>
</dbReference>
<keyword evidence="4" id="KW-1185">Reference proteome</keyword>
<dbReference type="RefSeq" id="WP_146513882.1">
    <property type="nucleotide sequence ID" value="NZ_SJPI01000001.1"/>
</dbReference>
<dbReference type="OrthoDB" id="9805604at2"/>
<feature type="binding site" evidence="2">
    <location>
        <position position="174"/>
    </location>
    <ligand>
        <name>substrate</name>
    </ligand>
</feature>
<dbReference type="InterPro" id="IPR020023">
    <property type="entry name" value="PseG"/>
</dbReference>
<accession>A0A5C5WSD5</accession>
<proteinExistence type="predicted"/>
<feature type="binding site" evidence="2">
    <location>
        <position position="323"/>
    </location>
    <ligand>
        <name>substrate</name>
    </ligand>
</feature>
<dbReference type="SUPFAM" id="SSF53756">
    <property type="entry name" value="UDP-Glycosyltransferase/glycogen phosphorylase"/>
    <property type="match status" value="1"/>
</dbReference>
<evidence type="ECO:0000313" key="3">
    <source>
        <dbReference type="EMBL" id="TWT53716.1"/>
    </source>
</evidence>
<gene>
    <name evidence="3" type="primary">pseG</name>
    <name evidence="3" type="ORF">Pla22_13480</name>
</gene>
<dbReference type="NCBIfam" id="TIGR03590">
    <property type="entry name" value="PseG"/>
    <property type="match status" value="1"/>
</dbReference>
<comment type="caution">
    <text evidence="3">The sequence shown here is derived from an EMBL/GenBank/DDBJ whole genome shotgun (WGS) entry which is preliminary data.</text>
</comment>
<protein>
    <submittedName>
        <fullName evidence="3">UDP-2,4-diacetamido-2,4, 6-trideoxy-beta-L-altropyranose hydrolase</fullName>
        <ecNumber evidence="3">3.6.1.57</ecNumber>
    </submittedName>
</protein>
<dbReference type="AlphaFoldDB" id="A0A5C5WSD5"/>
<evidence type="ECO:0000313" key="4">
    <source>
        <dbReference type="Proteomes" id="UP000316598"/>
    </source>
</evidence>
<organism evidence="3 4">
    <name type="scientific">Rubripirellula amarantea</name>
    <dbReference type="NCBI Taxonomy" id="2527999"/>
    <lineage>
        <taxon>Bacteria</taxon>
        <taxon>Pseudomonadati</taxon>
        <taxon>Planctomycetota</taxon>
        <taxon>Planctomycetia</taxon>
        <taxon>Pirellulales</taxon>
        <taxon>Pirellulaceae</taxon>
        <taxon>Rubripirellula</taxon>
    </lineage>
</organism>
<dbReference type="Proteomes" id="UP000316598">
    <property type="component" value="Unassembled WGS sequence"/>
</dbReference>
<keyword evidence="3" id="KW-0378">Hydrolase</keyword>
<dbReference type="EC" id="3.6.1.57" evidence="3"/>
<evidence type="ECO:0000256" key="1">
    <source>
        <dbReference type="PIRSR" id="PIRSR620023-1"/>
    </source>
</evidence>
<dbReference type="Gene3D" id="3.40.50.11190">
    <property type="match status" value="1"/>
</dbReference>
<dbReference type="Gene3D" id="3.40.50.2000">
    <property type="entry name" value="Glycogen Phosphorylase B"/>
    <property type="match status" value="1"/>
</dbReference>
<sequence>MRVLFRADASLRIGSGHIARCLTLADAITAQGGQADFVCRDHPGHLATWIESRGYEVSLLETETSAHENAAQDSPYASWLAASSIDDARQTINACKSRSYDWTVVDHYAIDSSWHHEIRKHIPKTLVIDDLANRSHEADLLLDQNYHKQQQGRYESWVNQECELLLGPKFSLLRPDFAKHRDVASSHVGASKSKETQTTKGRFNRGFAGEVRADQSRSNQFLSNDGSSDQCMNIMVFMGGMDEHNVTARVIKSLEFAGLESSSHLHVVIGSANPHRELLKAQCDRVRQRNHFEVSLHIQVSEMAKLMSKMTCMIGAGGSNTWERCCLGIPTAVIAVAENQVDVAVQLDETGISQFLGFHRTIQDRELRESLQAFVVDRNSHHRMHQRSRSLVDGLGANRIVGMMNQRTAKIAA</sequence>
<name>A0A5C5WSD5_9BACT</name>
<dbReference type="GO" id="GO:0016787">
    <property type="term" value="F:hydrolase activity"/>
    <property type="evidence" value="ECO:0007669"/>
    <property type="project" value="UniProtKB-KW"/>
</dbReference>
<reference evidence="3 4" key="1">
    <citation type="submission" date="2019-02" db="EMBL/GenBank/DDBJ databases">
        <title>Deep-cultivation of Planctomycetes and their phenomic and genomic characterization uncovers novel biology.</title>
        <authorList>
            <person name="Wiegand S."/>
            <person name="Jogler M."/>
            <person name="Boedeker C."/>
            <person name="Pinto D."/>
            <person name="Vollmers J."/>
            <person name="Rivas-Marin E."/>
            <person name="Kohn T."/>
            <person name="Peeters S.H."/>
            <person name="Heuer A."/>
            <person name="Rast P."/>
            <person name="Oberbeckmann S."/>
            <person name="Bunk B."/>
            <person name="Jeske O."/>
            <person name="Meyerdierks A."/>
            <person name="Storesund J.E."/>
            <person name="Kallscheuer N."/>
            <person name="Luecker S."/>
            <person name="Lage O.M."/>
            <person name="Pohl T."/>
            <person name="Merkel B.J."/>
            <person name="Hornburger P."/>
            <person name="Mueller R.-W."/>
            <person name="Bruemmer F."/>
            <person name="Labrenz M."/>
            <person name="Spormann A.M."/>
            <person name="Op Den Camp H."/>
            <person name="Overmann J."/>
            <person name="Amann R."/>
            <person name="Jetten M.S.M."/>
            <person name="Mascher T."/>
            <person name="Medema M.H."/>
            <person name="Devos D.P."/>
            <person name="Kaster A.-K."/>
            <person name="Ovreas L."/>
            <person name="Rohde M."/>
            <person name="Galperin M.Y."/>
            <person name="Jogler C."/>
        </authorList>
    </citation>
    <scope>NUCLEOTIDE SEQUENCE [LARGE SCALE GENOMIC DNA]</scope>
    <source>
        <strain evidence="3 4">Pla22</strain>
    </source>
</reference>
<feature type="active site" description="Proton acceptor" evidence="1">
    <location>
        <position position="17"/>
    </location>
</feature>